<comment type="caution">
    <text evidence="2">The sequence shown here is derived from an EMBL/GenBank/DDBJ whole genome shotgun (WGS) entry which is preliminary data.</text>
</comment>
<sequence length="83" mass="9878">MNLRNRDALMRKIMEIDFALNEMVLFLDTHPNDKKALALYHKYADKSRELKAVYNENFGPLTPADNLSEDCWEWVHGPWPWEN</sequence>
<accession>A0A926HY99</accession>
<dbReference type="AlphaFoldDB" id="A0A926HY99"/>
<keyword evidence="3" id="KW-1185">Reference proteome</keyword>
<protein>
    <submittedName>
        <fullName evidence="2">Spore coat protein CotJB</fullName>
    </submittedName>
</protein>
<organism evidence="2 3">
    <name type="scientific">Congzhengia minquanensis</name>
    <dbReference type="NCBI Taxonomy" id="2763657"/>
    <lineage>
        <taxon>Bacteria</taxon>
        <taxon>Bacillati</taxon>
        <taxon>Bacillota</taxon>
        <taxon>Clostridia</taxon>
        <taxon>Eubacteriales</taxon>
        <taxon>Oscillospiraceae</taxon>
        <taxon>Congzhengia</taxon>
    </lineage>
</organism>
<dbReference type="Proteomes" id="UP000611762">
    <property type="component" value="Unassembled WGS sequence"/>
</dbReference>
<feature type="domain" description="Protein CotJB" evidence="1">
    <location>
        <begin position="8"/>
        <end position="82"/>
    </location>
</feature>
<dbReference type="PIRSF" id="PIRSF010606">
    <property type="entry name" value="Spore_coat_CotJB"/>
    <property type="match status" value="1"/>
</dbReference>
<dbReference type="InterPro" id="IPR024207">
    <property type="entry name" value="CotJB_dom"/>
</dbReference>
<proteinExistence type="predicted"/>
<gene>
    <name evidence="2" type="ORF">H8698_02855</name>
</gene>
<dbReference type="InterPro" id="IPR016571">
    <property type="entry name" value="Spore_coat_assembly_CotJB"/>
</dbReference>
<evidence type="ECO:0000313" key="2">
    <source>
        <dbReference type="EMBL" id="MBC8539915.1"/>
    </source>
</evidence>
<name>A0A926HY99_9FIRM</name>
<dbReference type="Pfam" id="PF12652">
    <property type="entry name" value="CotJB"/>
    <property type="match status" value="1"/>
</dbReference>
<keyword evidence="2" id="KW-0167">Capsid protein</keyword>
<evidence type="ECO:0000259" key="1">
    <source>
        <dbReference type="Pfam" id="PF12652"/>
    </source>
</evidence>
<evidence type="ECO:0000313" key="3">
    <source>
        <dbReference type="Proteomes" id="UP000611762"/>
    </source>
</evidence>
<dbReference type="EMBL" id="JACRSU010000001">
    <property type="protein sequence ID" value="MBC8539915.1"/>
    <property type="molecule type" value="Genomic_DNA"/>
</dbReference>
<keyword evidence="2" id="KW-0946">Virion</keyword>
<reference evidence="2" key="1">
    <citation type="submission" date="2020-08" db="EMBL/GenBank/DDBJ databases">
        <title>Genome public.</title>
        <authorList>
            <person name="Liu C."/>
            <person name="Sun Q."/>
        </authorList>
    </citation>
    <scope>NUCLEOTIDE SEQUENCE</scope>
    <source>
        <strain evidence="2">H8</strain>
    </source>
</reference>